<keyword evidence="2" id="KW-1185">Reference proteome</keyword>
<dbReference type="Gene3D" id="3.30.420.40">
    <property type="match status" value="1"/>
</dbReference>
<evidence type="ECO:0000313" key="1">
    <source>
        <dbReference type="EMBL" id="KAK7472084.1"/>
    </source>
</evidence>
<name>A0ABR1K644_9AGAR</name>
<dbReference type="SUPFAM" id="SSF53067">
    <property type="entry name" value="Actin-like ATPase domain"/>
    <property type="match status" value="2"/>
</dbReference>
<sequence length="595" mass="66370">MTSPERKPYHGLFRKLVIAFDVGTTFSGASFAILDPNEVPKIQGVTRFPAQAKTGGDCKIPSILYYDQEGSVRAVGAEALDEAFLEQAEDENFIRVEWFKLHLRPRDMSTSGVRDSDLPPIPPNKTPLRIFADFLKYLHDCTIKYIQETGPLYAPGTEFWNSVQGNTEFILSHPNGWEGHQQTLMRRAAVLAGLISEESSQTAIHFVTEGEASLHFCVMNGKVNTLGGSGGLIIVDAGGGTVDLSTYHQSSQDSFEEVARTRCLLQGSVYVSRRARAYMKQKLANSKYSSDEDIDQIVQVFDRTAKLVFRDPENPAFIRFGTAKDRDPSVDIRNGQLKLAGETVEEFFAPSLKETVQAIKEIREESSKPISTILLVGGFAANEWLFSTLQREMSSLGLTVSRPDGHVNKAVTDGALSFYLDHFVAVRVSKYTYGTECSIPFNATDPEHRRRSHLTTLGLSGRRMVPNAFSIILSKGTRVHEEKEFSESYYQDSTSSTSFKTVFVEIMSYRGRSNAPSWVDVDPHMYTTLCTIVADASKAAQFHQSPTRSYYTVNFKIILLLGLTELKAQISWMENGQERRSPATVVFDSEMNAAR</sequence>
<dbReference type="InterPro" id="IPR043129">
    <property type="entry name" value="ATPase_NBD"/>
</dbReference>
<comment type="caution">
    <text evidence="1">The sequence shown here is derived from an EMBL/GenBank/DDBJ whole genome shotgun (WGS) entry which is preliminary data.</text>
</comment>
<evidence type="ECO:0000313" key="2">
    <source>
        <dbReference type="Proteomes" id="UP001498398"/>
    </source>
</evidence>
<organism evidence="1 2">
    <name type="scientific">Marasmiellus scandens</name>
    <dbReference type="NCBI Taxonomy" id="2682957"/>
    <lineage>
        <taxon>Eukaryota</taxon>
        <taxon>Fungi</taxon>
        <taxon>Dikarya</taxon>
        <taxon>Basidiomycota</taxon>
        <taxon>Agaricomycotina</taxon>
        <taxon>Agaricomycetes</taxon>
        <taxon>Agaricomycetidae</taxon>
        <taxon>Agaricales</taxon>
        <taxon>Marasmiineae</taxon>
        <taxon>Omphalotaceae</taxon>
        <taxon>Marasmiellus</taxon>
    </lineage>
</organism>
<reference evidence="1 2" key="1">
    <citation type="submission" date="2024-01" db="EMBL/GenBank/DDBJ databases">
        <title>A draft genome for the cacao thread blight pathogen Marasmiellus scandens.</title>
        <authorList>
            <person name="Baruah I.K."/>
            <person name="Leung J."/>
            <person name="Bukari Y."/>
            <person name="Amoako-Attah I."/>
            <person name="Meinhardt L.W."/>
            <person name="Bailey B.A."/>
            <person name="Cohen S.P."/>
        </authorList>
    </citation>
    <scope>NUCLEOTIDE SEQUENCE [LARGE SCALE GENOMIC DNA]</scope>
    <source>
        <strain evidence="1 2">GH-19</strain>
    </source>
</reference>
<gene>
    <name evidence="1" type="ORF">VKT23_000203</name>
</gene>
<protein>
    <submittedName>
        <fullName evidence="1">Uncharacterized protein</fullName>
    </submittedName>
</protein>
<dbReference type="CDD" id="cd10170">
    <property type="entry name" value="ASKHA_NBD_HSP70"/>
    <property type="match status" value="1"/>
</dbReference>
<dbReference type="PANTHER" id="PTHR14187">
    <property type="entry name" value="ALPHA KINASE/ELONGATION FACTOR 2 KINASE"/>
    <property type="match status" value="1"/>
</dbReference>
<dbReference type="EMBL" id="JBANRG010000001">
    <property type="protein sequence ID" value="KAK7472084.1"/>
    <property type="molecule type" value="Genomic_DNA"/>
</dbReference>
<accession>A0ABR1K644</accession>
<proteinExistence type="predicted"/>
<dbReference type="Proteomes" id="UP001498398">
    <property type="component" value="Unassembled WGS sequence"/>
</dbReference>
<dbReference type="PANTHER" id="PTHR14187:SF5">
    <property type="entry name" value="HEAT SHOCK 70 KDA PROTEIN 12A"/>
    <property type="match status" value="1"/>
</dbReference>